<evidence type="ECO:0008006" key="5">
    <source>
        <dbReference type="Google" id="ProtNLM"/>
    </source>
</evidence>
<dbReference type="RefSeq" id="WP_317973650.1">
    <property type="nucleotide sequence ID" value="NZ_BTFW01000001.1"/>
</dbReference>
<organism evidence="3 4">
    <name type="scientific">Novosphingobium pituita</name>
    <dbReference type="NCBI Taxonomy" id="3056842"/>
    <lineage>
        <taxon>Bacteria</taxon>
        <taxon>Pseudomonadati</taxon>
        <taxon>Pseudomonadota</taxon>
        <taxon>Alphaproteobacteria</taxon>
        <taxon>Sphingomonadales</taxon>
        <taxon>Sphingomonadaceae</taxon>
        <taxon>Novosphingobium</taxon>
    </lineage>
</organism>
<name>A0ABQ6PAS1_9SPHN</name>
<dbReference type="Proteomes" id="UP001187221">
    <property type="component" value="Unassembled WGS sequence"/>
</dbReference>
<dbReference type="EMBL" id="BTFW01000001">
    <property type="protein sequence ID" value="GMM62334.1"/>
    <property type="molecule type" value="Genomic_DNA"/>
</dbReference>
<dbReference type="EMBL" id="BTFW01000001">
    <property type="protein sequence ID" value="GMM59882.1"/>
    <property type="molecule type" value="Genomic_DNA"/>
</dbReference>
<protein>
    <recommendedName>
        <fullName evidence="5">DUF1436 family protein</fullName>
    </recommendedName>
</protein>
<evidence type="ECO:0000313" key="4">
    <source>
        <dbReference type="Proteomes" id="UP001187221"/>
    </source>
</evidence>
<sequence>MKKLAAIYERKGQLFVTASHKTAAGFWIDDEQVACLSQPSHDELGRAIEQALARSQEGVPTPPPDAHIDKPLLAAAGVRSWTTFMKLSKHVSVVSDGSLLKVTPYRNLGSKEGFEPEPDIAVPSANSASALGQIVADLLSRAA</sequence>
<evidence type="ECO:0000313" key="2">
    <source>
        <dbReference type="EMBL" id="GMM59882.1"/>
    </source>
</evidence>
<comment type="caution">
    <text evidence="3">The sequence shown here is derived from an EMBL/GenBank/DDBJ whole genome shotgun (WGS) entry which is preliminary data.</text>
</comment>
<dbReference type="Gene3D" id="3.40.1590.10">
    <property type="entry name" value="NMB0488-like"/>
    <property type="match status" value="1"/>
</dbReference>
<accession>A0ABQ6PAS1</accession>
<dbReference type="SUPFAM" id="SSF160207">
    <property type="entry name" value="NMB0488-like"/>
    <property type="match status" value="1"/>
</dbReference>
<reference evidence="3 4" key="1">
    <citation type="submission" date="2023-06" db="EMBL/GenBank/DDBJ databases">
        <title>Draft genome sequence of Novosphingobium sp. strain IK01.</title>
        <authorList>
            <person name="Hatamoto M."/>
            <person name="Ikarashi T."/>
            <person name="Yamaguchi T."/>
        </authorList>
    </citation>
    <scope>NUCLEOTIDE SEQUENCE [LARGE SCALE GENOMIC DNA]</scope>
    <source>
        <strain evidence="3 4">IK01</strain>
    </source>
</reference>
<keyword evidence="4" id="KW-1185">Reference proteome</keyword>
<proteinExistence type="predicted"/>
<dbReference type="EMBL" id="BTFW01000001">
    <property type="protein sequence ID" value="GMM59815.1"/>
    <property type="molecule type" value="Genomic_DNA"/>
</dbReference>
<evidence type="ECO:0000313" key="1">
    <source>
        <dbReference type="EMBL" id="GMM59815.1"/>
    </source>
</evidence>
<dbReference type="InterPro" id="IPR037891">
    <property type="entry name" value="Cdil-like_sf"/>
</dbReference>
<evidence type="ECO:0000313" key="3">
    <source>
        <dbReference type="EMBL" id="GMM62334.1"/>
    </source>
</evidence>
<gene>
    <name evidence="1" type="ORF">NUTIK01_05920</name>
    <name evidence="2" type="ORF">NUTIK01_06590</name>
    <name evidence="3" type="ORF">NUTIK01_31110</name>
</gene>